<name>A0A978W3N2_ZIZJJ</name>
<comment type="caution">
    <text evidence="7">The sequence shown here is derived from an EMBL/GenBank/DDBJ whole genome shotgun (WGS) entry which is preliminary data.</text>
</comment>
<evidence type="ECO:0000313" key="7">
    <source>
        <dbReference type="EMBL" id="KAH7546566.1"/>
    </source>
</evidence>
<evidence type="ECO:0000256" key="2">
    <source>
        <dbReference type="ARBA" id="ARBA00023157"/>
    </source>
</evidence>
<sequence>MEALCGPQNLWNSLNQLSMRTWDVSTDYSFCNTTNFFHLCEMSRGTFEKMVEMGVKDSNFTNHVDWQNINENPVCECLQGFKPTSQGNWNIMDWSQGCERNVPLNCQEKHSDGFVKFVGVKLPDTTFTWVNKSMNLQECRAKCLNNCSCMAFANSDISGKGSGCVHWFGGLVDIRGFPEGGQDLHIRMPASELEKYRKTRGDDKVKKALIAVAVVGVVSGILFLGFYIRRSRRAALKAWGSVMCSLHYENSNCTQLTCIHDNSYLMHAYLFFHRWDNHIRNGSSIRSTEMGTFGKDNAKYYRTGPWNGLRFSGAPELKPNPLFSFHFVYNDDEVYYTYSLLNKSVISRIVLNQTTSVRERTIWIEAERTWKQYSSVPRDYCDTYRLCGANGKCIIGQNPVCQCLQGFKPKSQGNWNTMDWSHGCERNVPLNCQEKQSDGFVKFVGLKLPDATLTWVNKKKYRKAKGDSKVKKAVIAVAVIGVVSGILFLGFYIRRSRKAALRDEKQSRDLKLLDKDMTLGSDLAWQESCESSRPGIRYSPSGFPLMRIFHIAWTLMQEGRPIELIDAWMSDYSQNLSEILRCIHVSLLCVQQRPMDRPCMSSVVLMLSSEGALPEPKTPGYFMEADLHLTETDSPSSKFVTSSTNDMSITVMEAR</sequence>
<dbReference type="InterPro" id="IPR007527">
    <property type="entry name" value="Znf_SWIM"/>
</dbReference>
<dbReference type="PANTHER" id="PTHR32444">
    <property type="entry name" value="BULB-TYPE LECTIN DOMAIN-CONTAINING PROTEIN"/>
    <property type="match status" value="1"/>
</dbReference>
<dbReference type="GO" id="GO:0008270">
    <property type="term" value="F:zinc ion binding"/>
    <property type="evidence" value="ECO:0007669"/>
    <property type="project" value="UniProtKB-KW"/>
</dbReference>
<evidence type="ECO:0000256" key="3">
    <source>
        <dbReference type="PROSITE-ProRule" id="PRU00325"/>
    </source>
</evidence>
<dbReference type="GO" id="GO:0048544">
    <property type="term" value="P:recognition of pollen"/>
    <property type="evidence" value="ECO:0007669"/>
    <property type="project" value="InterPro"/>
</dbReference>
<dbReference type="Pfam" id="PF08276">
    <property type="entry name" value="PAN_2"/>
    <property type="match status" value="1"/>
</dbReference>
<feature type="domain" description="SWIM-type" evidence="6">
    <location>
        <begin position="132"/>
        <end position="175"/>
    </location>
</feature>
<dbReference type="Pfam" id="PF00954">
    <property type="entry name" value="S_locus_glycop"/>
    <property type="match status" value="1"/>
</dbReference>
<keyword evidence="2" id="KW-1015">Disulfide bond</keyword>
<feature type="transmembrane region" description="Helical" evidence="4">
    <location>
        <begin position="473"/>
        <end position="493"/>
    </location>
</feature>
<keyword evidence="4" id="KW-0472">Membrane</keyword>
<evidence type="ECO:0008006" key="9">
    <source>
        <dbReference type="Google" id="ProtNLM"/>
    </source>
</evidence>
<feature type="domain" description="Apple" evidence="5">
    <location>
        <begin position="106"/>
        <end position="189"/>
    </location>
</feature>
<dbReference type="AlphaFoldDB" id="A0A978W3N2"/>
<gene>
    <name evidence="7" type="ORF">FEM48_Zijuj01G0214300</name>
</gene>
<proteinExistence type="predicted"/>
<accession>A0A978W3N2</accession>
<dbReference type="InterPro" id="IPR000858">
    <property type="entry name" value="S_locus_glycoprot_dom"/>
</dbReference>
<keyword evidence="3" id="KW-0862">Zinc</keyword>
<dbReference type="Gene3D" id="3.50.4.10">
    <property type="entry name" value="Hepatocyte Growth Factor"/>
    <property type="match status" value="1"/>
</dbReference>
<keyword evidence="3" id="KW-0863">Zinc-finger</keyword>
<protein>
    <recommendedName>
        <fullName evidence="9">Apple domain-containing protein</fullName>
    </recommendedName>
</protein>
<dbReference type="Proteomes" id="UP000813462">
    <property type="component" value="Unassembled WGS sequence"/>
</dbReference>
<dbReference type="SMART" id="SM00473">
    <property type="entry name" value="PAN_AP"/>
    <property type="match status" value="1"/>
</dbReference>
<dbReference type="PANTHER" id="PTHR32444:SF234">
    <property type="entry name" value="RECEPTOR-LIKE SERINE_THREONINE-PROTEIN KINASE"/>
    <property type="match status" value="1"/>
</dbReference>
<dbReference type="InterPro" id="IPR003609">
    <property type="entry name" value="Pan_app"/>
</dbReference>
<keyword evidence="3" id="KW-0479">Metal-binding</keyword>
<keyword evidence="4" id="KW-1133">Transmembrane helix</keyword>
<reference evidence="7" key="1">
    <citation type="journal article" date="2021" name="Front. Plant Sci.">
        <title>Chromosome-Scale Genome Assembly for Chinese Sour Jujube and Insights Into Its Genome Evolution and Domestication Signature.</title>
        <authorList>
            <person name="Shen L.-Y."/>
            <person name="Luo H."/>
            <person name="Wang X.-L."/>
            <person name="Wang X.-M."/>
            <person name="Qiu X.-J."/>
            <person name="Liu H."/>
            <person name="Zhou S.-S."/>
            <person name="Jia K.-H."/>
            <person name="Nie S."/>
            <person name="Bao Y.-T."/>
            <person name="Zhang R.-G."/>
            <person name="Yun Q.-Z."/>
            <person name="Chai Y.-H."/>
            <person name="Lu J.-Y."/>
            <person name="Li Y."/>
            <person name="Zhao S.-W."/>
            <person name="Mao J.-F."/>
            <person name="Jia S.-G."/>
            <person name="Mao Y.-M."/>
        </authorList>
    </citation>
    <scope>NUCLEOTIDE SEQUENCE</scope>
    <source>
        <strain evidence="7">AT0</strain>
        <tissue evidence="7">Leaf</tissue>
    </source>
</reference>
<dbReference type="EMBL" id="JAEACU010000001">
    <property type="protein sequence ID" value="KAH7546566.1"/>
    <property type="molecule type" value="Genomic_DNA"/>
</dbReference>
<evidence type="ECO:0000259" key="6">
    <source>
        <dbReference type="PROSITE" id="PS50966"/>
    </source>
</evidence>
<keyword evidence="4" id="KW-0812">Transmembrane</keyword>
<evidence type="ECO:0000256" key="1">
    <source>
        <dbReference type="ARBA" id="ARBA00022729"/>
    </source>
</evidence>
<feature type="transmembrane region" description="Helical" evidence="4">
    <location>
        <begin position="208"/>
        <end position="228"/>
    </location>
</feature>
<evidence type="ECO:0000259" key="5">
    <source>
        <dbReference type="PROSITE" id="PS50948"/>
    </source>
</evidence>
<dbReference type="CDD" id="cd01098">
    <property type="entry name" value="PAN_AP_plant"/>
    <property type="match status" value="1"/>
</dbReference>
<dbReference type="PROSITE" id="PS50948">
    <property type="entry name" value="PAN"/>
    <property type="match status" value="1"/>
</dbReference>
<evidence type="ECO:0000313" key="8">
    <source>
        <dbReference type="Proteomes" id="UP000813462"/>
    </source>
</evidence>
<evidence type="ECO:0000256" key="4">
    <source>
        <dbReference type="SAM" id="Phobius"/>
    </source>
</evidence>
<organism evidence="7 8">
    <name type="scientific">Ziziphus jujuba var. spinosa</name>
    <dbReference type="NCBI Taxonomy" id="714518"/>
    <lineage>
        <taxon>Eukaryota</taxon>
        <taxon>Viridiplantae</taxon>
        <taxon>Streptophyta</taxon>
        <taxon>Embryophyta</taxon>
        <taxon>Tracheophyta</taxon>
        <taxon>Spermatophyta</taxon>
        <taxon>Magnoliopsida</taxon>
        <taxon>eudicotyledons</taxon>
        <taxon>Gunneridae</taxon>
        <taxon>Pentapetalae</taxon>
        <taxon>rosids</taxon>
        <taxon>fabids</taxon>
        <taxon>Rosales</taxon>
        <taxon>Rhamnaceae</taxon>
        <taxon>Paliureae</taxon>
        <taxon>Ziziphus</taxon>
    </lineage>
</organism>
<keyword evidence="1" id="KW-0732">Signal</keyword>
<dbReference type="PROSITE" id="PS50966">
    <property type="entry name" value="ZF_SWIM"/>
    <property type="match status" value="1"/>
</dbReference>